<accession>A0A6A5WPS3</accession>
<keyword evidence="2" id="KW-1185">Reference proteome</keyword>
<proteinExistence type="predicted"/>
<evidence type="ECO:0000313" key="1">
    <source>
        <dbReference type="EMBL" id="KAF2003537.1"/>
    </source>
</evidence>
<name>A0A6A5WPS3_9PLEO</name>
<dbReference type="OrthoDB" id="62952at2759"/>
<organism evidence="1 2">
    <name type="scientific">Amniculicola lignicola CBS 123094</name>
    <dbReference type="NCBI Taxonomy" id="1392246"/>
    <lineage>
        <taxon>Eukaryota</taxon>
        <taxon>Fungi</taxon>
        <taxon>Dikarya</taxon>
        <taxon>Ascomycota</taxon>
        <taxon>Pezizomycotina</taxon>
        <taxon>Dothideomycetes</taxon>
        <taxon>Pleosporomycetidae</taxon>
        <taxon>Pleosporales</taxon>
        <taxon>Amniculicolaceae</taxon>
        <taxon>Amniculicola</taxon>
    </lineage>
</organism>
<dbReference type="PANTHER" id="PTHR42085:SF2">
    <property type="entry name" value="F-BOX DOMAIN-CONTAINING PROTEIN"/>
    <property type="match status" value="1"/>
</dbReference>
<evidence type="ECO:0000313" key="2">
    <source>
        <dbReference type="Proteomes" id="UP000799779"/>
    </source>
</evidence>
<protein>
    <submittedName>
        <fullName evidence="1">Uncharacterized protein</fullName>
    </submittedName>
</protein>
<dbReference type="EMBL" id="ML977572">
    <property type="protein sequence ID" value="KAF2003537.1"/>
    <property type="molecule type" value="Genomic_DNA"/>
</dbReference>
<sequence length="228" mass="25924">MADSTYFRRRILHWDRGYVRTIGPKASKRIAPSTTPPQTSTPSRFCSLPGEIRNLIYHFAIYLENVVLIAVFFANPDDSHKTLLSSPIFQVNHQIRSETIAFLCSSKQFKIYGIQSAVSLFRSIQPAGLQNLKHVTLSVSEASFDNLATPFCELLRQAQQLRVFALVLHKLVETSEWPFFSELKKVIDGLEDVHFTWTVFGGGPDRREKVREMASALTLIFGEETPYL</sequence>
<dbReference type="Proteomes" id="UP000799779">
    <property type="component" value="Unassembled WGS sequence"/>
</dbReference>
<dbReference type="InterPro" id="IPR038883">
    <property type="entry name" value="AN11006-like"/>
</dbReference>
<reference evidence="1" key="1">
    <citation type="journal article" date="2020" name="Stud. Mycol.">
        <title>101 Dothideomycetes genomes: a test case for predicting lifestyles and emergence of pathogens.</title>
        <authorList>
            <person name="Haridas S."/>
            <person name="Albert R."/>
            <person name="Binder M."/>
            <person name="Bloem J."/>
            <person name="Labutti K."/>
            <person name="Salamov A."/>
            <person name="Andreopoulos B."/>
            <person name="Baker S."/>
            <person name="Barry K."/>
            <person name="Bills G."/>
            <person name="Bluhm B."/>
            <person name="Cannon C."/>
            <person name="Castanera R."/>
            <person name="Culley D."/>
            <person name="Daum C."/>
            <person name="Ezra D."/>
            <person name="Gonzalez J."/>
            <person name="Henrissat B."/>
            <person name="Kuo A."/>
            <person name="Liang C."/>
            <person name="Lipzen A."/>
            <person name="Lutzoni F."/>
            <person name="Magnuson J."/>
            <person name="Mondo S."/>
            <person name="Nolan M."/>
            <person name="Ohm R."/>
            <person name="Pangilinan J."/>
            <person name="Park H.-J."/>
            <person name="Ramirez L."/>
            <person name="Alfaro M."/>
            <person name="Sun H."/>
            <person name="Tritt A."/>
            <person name="Yoshinaga Y."/>
            <person name="Zwiers L.-H."/>
            <person name="Turgeon B."/>
            <person name="Goodwin S."/>
            <person name="Spatafora J."/>
            <person name="Crous P."/>
            <person name="Grigoriev I."/>
        </authorList>
    </citation>
    <scope>NUCLEOTIDE SEQUENCE</scope>
    <source>
        <strain evidence="1">CBS 123094</strain>
    </source>
</reference>
<dbReference type="AlphaFoldDB" id="A0A6A5WPS3"/>
<dbReference type="PANTHER" id="PTHR42085">
    <property type="entry name" value="F-BOX DOMAIN-CONTAINING PROTEIN"/>
    <property type="match status" value="1"/>
</dbReference>
<gene>
    <name evidence="1" type="ORF">P154DRAFT_520117</name>
</gene>